<feature type="transmembrane region" description="Helical" evidence="1">
    <location>
        <begin position="20"/>
        <end position="43"/>
    </location>
</feature>
<proteinExistence type="predicted"/>
<feature type="non-terminal residue" evidence="2">
    <location>
        <position position="1"/>
    </location>
</feature>
<dbReference type="EMBL" id="LAZR01062450">
    <property type="protein sequence ID" value="KKK61484.1"/>
    <property type="molecule type" value="Genomic_DNA"/>
</dbReference>
<evidence type="ECO:0000256" key="1">
    <source>
        <dbReference type="SAM" id="Phobius"/>
    </source>
</evidence>
<organism evidence="2">
    <name type="scientific">marine sediment metagenome</name>
    <dbReference type="NCBI Taxonomy" id="412755"/>
    <lineage>
        <taxon>unclassified sequences</taxon>
        <taxon>metagenomes</taxon>
        <taxon>ecological metagenomes</taxon>
    </lineage>
</organism>
<keyword evidence="1" id="KW-1133">Transmembrane helix</keyword>
<evidence type="ECO:0000313" key="2">
    <source>
        <dbReference type="EMBL" id="KKK61484.1"/>
    </source>
</evidence>
<sequence>IGIELLNNAMADLAGGAPQLWPLAYVPVAFGLALAWLFLWSAAHRGLYARHMRRSPA</sequence>
<keyword evidence="1" id="KW-0472">Membrane</keyword>
<accession>A0A0F8Z517</accession>
<comment type="caution">
    <text evidence="2">The sequence shown here is derived from an EMBL/GenBank/DDBJ whole genome shotgun (WGS) entry which is preliminary data.</text>
</comment>
<name>A0A0F8Z517_9ZZZZ</name>
<gene>
    <name evidence="2" type="ORF">LCGC14_3013860</name>
</gene>
<reference evidence="2" key="1">
    <citation type="journal article" date="2015" name="Nature">
        <title>Complex archaea that bridge the gap between prokaryotes and eukaryotes.</title>
        <authorList>
            <person name="Spang A."/>
            <person name="Saw J.H."/>
            <person name="Jorgensen S.L."/>
            <person name="Zaremba-Niedzwiedzka K."/>
            <person name="Martijn J."/>
            <person name="Lind A.E."/>
            <person name="van Eijk R."/>
            <person name="Schleper C."/>
            <person name="Guy L."/>
            <person name="Ettema T.J."/>
        </authorList>
    </citation>
    <scope>NUCLEOTIDE SEQUENCE</scope>
</reference>
<dbReference type="AlphaFoldDB" id="A0A0F8Z517"/>
<protein>
    <submittedName>
        <fullName evidence="2">Uncharacterized protein</fullName>
    </submittedName>
</protein>
<keyword evidence="1" id="KW-0812">Transmembrane</keyword>